<proteinExistence type="predicted"/>
<dbReference type="RefSeq" id="WP_194113895.1">
    <property type="nucleotide sequence ID" value="NZ_JADFFL010000012.1"/>
</dbReference>
<dbReference type="Proteomes" id="UP000622475">
    <property type="component" value="Unassembled WGS sequence"/>
</dbReference>
<name>A0A929L7C1_9SPHI</name>
<evidence type="ECO:0000313" key="2">
    <source>
        <dbReference type="Proteomes" id="UP000622475"/>
    </source>
</evidence>
<evidence type="ECO:0000313" key="1">
    <source>
        <dbReference type="EMBL" id="MBE9664516.1"/>
    </source>
</evidence>
<dbReference type="AlphaFoldDB" id="A0A929L7C1"/>
<reference evidence="1" key="1">
    <citation type="submission" date="2020-10" db="EMBL/GenBank/DDBJ databases">
        <title>Mucilaginibacter mali sp. nov., isolated from rhizosphere soil of apple orchard.</title>
        <authorList>
            <person name="Lee J.-S."/>
            <person name="Kim H.S."/>
            <person name="Kim J.-S."/>
        </authorList>
    </citation>
    <scope>NUCLEOTIDE SEQUENCE</scope>
    <source>
        <strain evidence="1">KCTC 22746</strain>
    </source>
</reference>
<accession>A0A929L7C1</accession>
<gene>
    <name evidence="1" type="ORF">IRJ16_21730</name>
</gene>
<sequence>MSKYNYLIGLFALALILLLNACRRESERGECGMIACDLAMPLITLDLIDGQGRDLLDPATPAHLDSAKIVQLNTGKVHLLGRHIFYPNGHRRKLIIPWPSGTSDKFYLKLSDTDQDTITYSREVGKGCCPSYRLTAFRYNNTTYTDSVSRGYFTVIK</sequence>
<organism evidence="1 2">
    <name type="scientific">Mucilaginibacter myungsuensis</name>
    <dbReference type="NCBI Taxonomy" id="649104"/>
    <lineage>
        <taxon>Bacteria</taxon>
        <taxon>Pseudomonadati</taxon>
        <taxon>Bacteroidota</taxon>
        <taxon>Sphingobacteriia</taxon>
        <taxon>Sphingobacteriales</taxon>
        <taxon>Sphingobacteriaceae</taxon>
        <taxon>Mucilaginibacter</taxon>
    </lineage>
</organism>
<protein>
    <submittedName>
        <fullName evidence="1">Uncharacterized protein</fullName>
    </submittedName>
</protein>
<dbReference type="EMBL" id="JADFFL010000012">
    <property type="protein sequence ID" value="MBE9664516.1"/>
    <property type="molecule type" value="Genomic_DNA"/>
</dbReference>
<keyword evidence="2" id="KW-1185">Reference proteome</keyword>
<comment type="caution">
    <text evidence="1">The sequence shown here is derived from an EMBL/GenBank/DDBJ whole genome shotgun (WGS) entry which is preliminary data.</text>
</comment>